<dbReference type="AlphaFoldDB" id="A0A396SBM3"/>
<keyword evidence="2" id="KW-1185">Reference proteome</keyword>
<reference evidence="1 2" key="1">
    <citation type="submission" date="2018-08" db="EMBL/GenBank/DDBJ databases">
        <title>Lysinibacillus sp. YLB-03 draft genome sequence.</title>
        <authorList>
            <person name="Yu L."/>
        </authorList>
    </citation>
    <scope>NUCLEOTIDE SEQUENCE [LARGE SCALE GENOMIC DNA]</scope>
    <source>
        <strain evidence="1 2">YLB-03</strain>
    </source>
</reference>
<name>A0A396SBM3_9BACL</name>
<dbReference type="OrthoDB" id="2897203at2"/>
<dbReference type="Proteomes" id="UP000265692">
    <property type="component" value="Unassembled WGS sequence"/>
</dbReference>
<organism evidence="1 2">
    <name type="scientific">Ureibacillus yapensis</name>
    <dbReference type="NCBI Taxonomy" id="2304605"/>
    <lineage>
        <taxon>Bacteria</taxon>
        <taxon>Bacillati</taxon>
        <taxon>Bacillota</taxon>
        <taxon>Bacilli</taxon>
        <taxon>Bacillales</taxon>
        <taxon>Caryophanaceae</taxon>
        <taxon>Ureibacillus</taxon>
    </lineage>
</organism>
<dbReference type="RefSeq" id="WP_118875755.1">
    <property type="nucleotide sequence ID" value="NZ_QWEI01000002.1"/>
</dbReference>
<dbReference type="EMBL" id="QWEI01000002">
    <property type="protein sequence ID" value="RHW38724.1"/>
    <property type="molecule type" value="Genomic_DNA"/>
</dbReference>
<evidence type="ECO:0000313" key="2">
    <source>
        <dbReference type="Proteomes" id="UP000265692"/>
    </source>
</evidence>
<sequence>MKKLLVQKEQWIAYKREEAEEIVNAAKENDEMNMHKITEKFNKNGVYFLVDIQYHYGTPKEVMETTPPDPNKVPDGQMSIDEVHEGVEYAVEGDGTVTVSEKEEVTQ</sequence>
<protein>
    <submittedName>
        <fullName evidence="1">Organic solvent tolerance protein OstA</fullName>
    </submittedName>
</protein>
<comment type="caution">
    <text evidence="1">The sequence shown here is derived from an EMBL/GenBank/DDBJ whole genome shotgun (WGS) entry which is preliminary data.</text>
</comment>
<gene>
    <name evidence="1" type="ORF">D1B33_07575</name>
</gene>
<evidence type="ECO:0000313" key="1">
    <source>
        <dbReference type="EMBL" id="RHW38724.1"/>
    </source>
</evidence>
<proteinExistence type="predicted"/>
<accession>A0A396SBM3</accession>